<dbReference type="PROSITE" id="PS51494">
    <property type="entry name" value="SPOIVB"/>
    <property type="match status" value="1"/>
</dbReference>
<evidence type="ECO:0000256" key="1">
    <source>
        <dbReference type="SAM" id="MobiDB-lite"/>
    </source>
</evidence>
<dbReference type="Pfam" id="PF05580">
    <property type="entry name" value="Peptidase_S55"/>
    <property type="match status" value="1"/>
</dbReference>
<sequence>YKLGIWVRDNVQGLGTVTFLTEQNEFGALGHGIHDTDTNGLMEISGGKLYRTTIQNVVKGSSGNPGTMEGMIVYNRYNLLGTIEKNTDAGIYGRLDKTEELFGKKELVETAAKEEIVTGPAKMRCFLEDEVREFDIEVMKVLRSKKITYLVLEFIAHRLNHKREKDNHPQPVGSAETGAVEQRERGEEGSAEGDERGEGELPLSSRRVDDEATLFFRFSQTEYQGVGSLYKHEKHQQGS</sequence>
<comment type="caution">
    <text evidence="3">The sequence shown here is derived from an EMBL/GenBank/DDBJ whole genome shotgun (WGS) entry which is preliminary data.</text>
</comment>
<feature type="domain" description="Peptidase S55" evidence="2">
    <location>
        <begin position="1"/>
        <end position="223"/>
    </location>
</feature>
<feature type="compositionally biased region" description="Basic and acidic residues" evidence="1">
    <location>
        <begin position="181"/>
        <end position="199"/>
    </location>
</feature>
<dbReference type="EMBL" id="AJWZ01004430">
    <property type="protein sequence ID" value="EKC65463.1"/>
    <property type="molecule type" value="Genomic_DNA"/>
</dbReference>
<protein>
    <submittedName>
        <fullName evidence="3">Stage IV sporulation protein B</fullName>
    </submittedName>
</protein>
<organism evidence="3">
    <name type="scientific">human gut metagenome</name>
    <dbReference type="NCBI Taxonomy" id="408170"/>
    <lineage>
        <taxon>unclassified sequences</taxon>
        <taxon>metagenomes</taxon>
        <taxon>organismal metagenomes</taxon>
    </lineage>
</organism>
<gene>
    <name evidence="3" type="ORF">OBE_06439</name>
</gene>
<name>K1T7A8_9ZZZZ</name>
<feature type="non-terminal residue" evidence="3">
    <location>
        <position position="1"/>
    </location>
</feature>
<dbReference type="InterPro" id="IPR008763">
    <property type="entry name" value="Peptidase_S55"/>
</dbReference>
<dbReference type="AlphaFoldDB" id="K1T7A8"/>
<evidence type="ECO:0000259" key="2">
    <source>
        <dbReference type="PROSITE" id="PS51494"/>
    </source>
</evidence>
<reference evidence="3" key="1">
    <citation type="journal article" date="2013" name="Environ. Microbiol.">
        <title>Microbiota from the distal guts of lean and obese adolescents exhibit partial functional redundancy besides clear differences in community structure.</title>
        <authorList>
            <person name="Ferrer M."/>
            <person name="Ruiz A."/>
            <person name="Lanza F."/>
            <person name="Haange S.B."/>
            <person name="Oberbach A."/>
            <person name="Till H."/>
            <person name="Bargiela R."/>
            <person name="Campoy C."/>
            <person name="Segura M.T."/>
            <person name="Richter M."/>
            <person name="von Bergen M."/>
            <person name="Seifert J."/>
            <person name="Suarez A."/>
        </authorList>
    </citation>
    <scope>NUCLEOTIDE SEQUENCE</scope>
</reference>
<accession>K1T7A8</accession>
<evidence type="ECO:0000313" key="3">
    <source>
        <dbReference type="EMBL" id="EKC65463.1"/>
    </source>
</evidence>
<proteinExistence type="predicted"/>
<feature type="region of interest" description="Disordered" evidence="1">
    <location>
        <begin position="162"/>
        <end position="206"/>
    </location>
</feature>